<organism evidence="2 3">
    <name type="scientific">Ferriphaselus amnicola</name>
    <dbReference type="NCBI Taxonomy" id="1188319"/>
    <lineage>
        <taxon>Bacteria</taxon>
        <taxon>Pseudomonadati</taxon>
        <taxon>Pseudomonadota</taxon>
        <taxon>Betaproteobacteria</taxon>
        <taxon>Nitrosomonadales</taxon>
        <taxon>Gallionellaceae</taxon>
        <taxon>Ferriphaselus</taxon>
    </lineage>
</organism>
<keyword evidence="1" id="KW-0732">Signal</keyword>
<evidence type="ECO:0000256" key="1">
    <source>
        <dbReference type="SAM" id="SignalP"/>
    </source>
</evidence>
<accession>A0A2Z6GFZ1</accession>
<keyword evidence="3" id="KW-1185">Reference proteome</keyword>
<feature type="chain" id="PRO_5017242580" description="DUF2145 domain-containing protein" evidence="1">
    <location>
        <begin position="23"/>
        <end position="271"/>
    </location>
</feature>
<evidence type="ECO:0000313" key="3">
    <source>
        <dbReference type="Proteomes" id="UP000033070"/>
    </source>
</evidence>
<dbReference type="Proteomes" id="UP000033070">
    <property type="component" value="Chromosome"/>
</dbReference>
<dbReference type="STRING" id="1188319.OYT1_01294"/>
<dbReference type="Pfam" id="PF09916">
    <property type="entry name" value="DUF2145"/>
    <property type="match status" value="1"/>
</dbReference>
<dbReference type="KEGG" id="fam:OYT1_ch2573"/>
<proteinExistence type="predicted"/>
<name>A0A2Z6GFZ1_9PROT</name>
<evidence type="ECO:0008006" key="4">
    <source>
        <dbReference type="Google" id="ProtNLM"/>
    </source>
</evidence>
<dbReference type="EMBL" id="AP018738">
    <property type="protein sequence ID" value="BBE52085.1"/>
    <property type="molecule type" value="Genomic_DNA"/>
</dbReference>
<reference evidence="2 3" key="1">
    <citation type="submission" date="2018-06" db="EMBL/GenBank/DDBJ databases">
        <title>OYT1 Genome Sequencing.</title>
        <authorList>
            <person name="Kato S."/>
            <person name="Itoh T."/>
            <person name="Ohkuma M."/>
        </authorList>
    </citation>
    <scope>NUCLEOTIDE SEQUENCE [LARGE SCALE GENOMIC DNA]</scope>
    <source>
        <strain evidence="2 3">OYT1</strain>
    </source>
</reference>
<sequence length="271" mass="29733">MWTTSRCYWILLLCMFSLTAQASSMAGGEPQFPPEQIIAFSKKVERTLAAKGARIAIVARMGRPASELPEGFHYTHAGFAVYSEVKTADGRTLPAYAMYNLYQRNDKPDSSYLIQDFPVDFFAGVAVLDAGLILPSAELQRRLLATLASPTYQALHDPHYSAIANPYTQGRQNCTEFVLDVINAAIYQTDNINRIKASEKAYFEAQPVNVGPLKLLFGSMFSADITTVDQPGSPVTATFETIAKYLHKYDEGSEVLTVTLQPQTGVAPSGN</sequence>
<feature type="signal peptide" evidence="1">
    <location>
        <begin position="1"/>
        <end position="22"/>
    </location>
</feature>
<protein>
    <recommendedName>
        <fullName evidence="4">DUF2145 domain-containing protein</fullName>
    </recommendedName>
</protein>
<dbReference type="InterPro" id="IPR014547">
    <property type="entry name" value="UCP028477"/>
</dbReference>
<evidence type="ECO:0000313" key="2">
    <source>
        <dbReference type="EMBL" id="BBE52085.1"/>
    </source>
</evidence>
<gene>
    <name evidence="2" type="ORF">OYT1_ch2573</name>
</gene>
<dbReference type="AlphaFoldDB" id="A0A2Z6GFZ1"/>